<keyword evidence="1" id="KW-0479">Metal-binding</keyword>
<evidence type="ECO:0000256" key="3">
    <source>
        <dbReference type="SAM" id="MobiDB-lite"/>
    </source>
</evidence>
<evidence type="ECO:0008006" key="7">
    <source>
        <dbReference type="Google" id="ProtNLM"/>
    </source>
</evidence>
<dbReference type="EMBL" id="KK198754">
    <property type="protein sequence ID" value="KCW85671.1"/>
    <property type="molecule type" value="Genomic_DNA"/>
</dbReference>
<dbReference type="SMART" id="SM00361">
    <property type="entry name" value="RRM_1"/>
    <property type="match status" value="1"/>
</dbReference>
<dbReference type="AlphaFoldDB" id="A0A059D5G2"/>
<dbReference type="InterPro" id="IPR039780">
    <property type="entry name" value="Mot2"/>
</dbReference>
<dbReference type="FunFam" id="3.30.40.10:FF:000155">
    <property type="entry name" value="RNA binding (RRM/RBD/RNP motifs) family protein"/>
    <property type="match status" value="1"/>
</dbReference>
<evidence type="ECO:0000313" key="6">
    <source>
        <dbReference type="EMBL" id="KCW85671.1"/>
    </source>
</evidence>
<dbReference type="InterPro" id="IPR034261">
    <property type="entry name" value="CNOT4_RRM"/>
</dbReference>
<dbReference type="OMA" id="RSECDQG"/>
<keyword evidence="1" id="KW-0862">Zinc</keyword>
<dbReference type="OrthoDB" id="1923159at2759"/>
<dbReference type="InterPro" id="IPR000504">
    <property type="entry name" value="RRM_dom"/>
</dbReference>
<dbReference type="Gramene" id="KCW85669">
    <property type="protein sequence ID" value="KCW85669"/>
    <property type="gene ID" value="EUGRSUZ_B02454"/>
</dbReference>
<dbReference type="InterPro" id="IPR001841">
    <property type="entry name" value="Znf_RING"/>
</dbReference>
<feature type="domain" description="RRM" evidence="5">
    <location>
        <begin position="157"/>
        <end position="243"/>
    </location>
</feature>
<evidence type="ECO:0000256" key="1">
    <source>
        <dbReference type="PROSITE-ProRule" id="PRU00175"/>
    </source>
</evidence>
<dbReference type="SMART" id="SM00360">
    <property type="entry name" value="RRM"/>
    <property type="match status" value="1"/>
</dbReference>
<dbReference type="Gramene" id="KCW85670">
    <property type="protein sequence ID" value="KCW85670"/>
    <property type="gene ID" value="EUGRSUZ_B02454"/>
</dbReference>
<dbReference type="Gramene" id="KCW85671">
    <property type="protein sequence ID" value="KCW85671"/>
    <property type="gene ID" value="EUGRSUZ_B02454"/>
</dbReference>
<feature type="compositionally biased region" description="Low complexity" evidence="3">
    <location>
        <begin position="829"/>
        <end position="841"/>
    </location>
</feature>
<dbReference type="CDD" id="cd16618">
    <property type="entry name" value="mRING-HC-C4C4_CNOT4"/>
    <property type="match status" value="1"/>
</dbReference>
<dbReference type="FunFam" id="3.30.70.330:FF:000161">
    <property type="entry name" value="RNA binding (RRM/RBD/RNP motifs) family protein"/>
    <property type="match status" value="1"/>
</dbReference>
<dbReference type="GO" id="GO:0004842">
    <property type="term" value="F:ubiquitin-protein transferase activity"/>
    <property type="evidence" value="ECO:0000318"/>
    <property type="project" value="GO_Central"/>
</dbReference>
<dbReference type="PROSITE" id="PS50089">
    <property type="entry name" value="ZF_RING_2"/>
    <property type="match status" value="1"/>
</dbReference>
<dbReference type="CDD" id="cd12438">
    <property type="entry name" value="RRM_CNOT4"/>
    <property type="match status" value="1"/>
</dbReference>
<dbReference type="KEGG" id="egr:104432833"/>
<reference evidence="6" key="1">
    <citation type="submission" date="2013-07" db="EMBL/GenBank/DDBJ databases">
        <title>The genome of Eucalyptus grandis.</title>
        <authorList>
            <person name="Schmutz J."/>
            <person name="Hayes R."/>
            <person name="Myburg A."/>
            <person name="Tuskan G."/>
            <person name="Grattapaglia D."/>
            <person name="Rokhsar D.S."/>
        </authorList>
    </citation>
    <scope>NUCLEOTIDE SEQUENCE</scope>
    <source>
        <tissue evidence="6">Leaf extractions</tissue>
    </source>
</reference>
<dbReference type="FunCoup" id="A0A059D5G2">
    <property type="interactions" value="2300"/>
</dbReference>
<dbReference type="Gene3D" id="3.30.70.330">
    <property type="match status" value="1"/>
</dbReference>
<dbReference type="Gene3D" id="3.30.40.10">
    <property type="entry name" value="Zinc/RING finger domain, C3HC4 (zinc finger)"/>
    <property type="match status" value="1"/>
</dbReference>
<dbReference type="PANTHER" id="PTHR12603:SF36">
    <property type="entry name" value="RNA BINDING (RRM_RBD_RNP MOTIFS) FAMILY PROTEIN"/>
    <property type="match status" value="1"/>
</dbReference>
<dbReference type="InterPro" id="IPR035979">
    <property type="entry name" value="RBD_domain_sf"/>
</dbReference>
<dbReference type="GO" id="GO:0008270">
    <property type="term" value="F:zinc ion binding"/>
    <property type="evidence" value="ECO:0007669"/>
    <property type="project" value="UniProtKB-KW"/>
</dbReference>
<gene>
    <name evidence="6" type="ORF">EUGRSUZ_B02454</name>
</gene>
<dbReference type="GO" id="GO:0003723">
    <property type="term" value="F:RNA binding"/>
    <property type="evidence" value="ECO:0007669"/>
    <property type="project" value="UniProtKB-UniRule"/>
</dbReference>
<feature type="region of interest" description="Disordered" evidence="3">
    <location>
        <begin position="829"/>
        <end position="869"/>
    </location>
</feature>
<dbReference type="GO" id="GO:0016567">
    <property type="term" value="P:protein ubiquitination"/>
    <property type="evidence" value="ECO:0000318"/>
    <property type="project" value="GO_Central"/>
</dbReference>
<sequence length="1054" mass="115075">MHAQQEASLRGFALSLSLSFSPGRASSPPSRPSPNPLPAVSFPNPDTMCDEGEKTCPLCAEEMDLTDQQLKPCKCGYEICVWCWHHIMDMAEKDETEGRCPACRAPYDKEKIVGTAANCERLVAEINTEKKMKCQRAKTKCSEGRKQLGSVRVIQRNLVYIVGLPLNLADEDILQRREYFSQYGKVLKVSMSQTATGAIQQFPNNTCSVYITFSKEEEAVRCIQSVHGYVLDGRPLRACFGTTKYCHAWLRNAPCTNPDCLYLHETGSQEDSFTKDEIISAYTRTRVQQMTGNGYCMQRRTGSVLPPPFDYNCNSTLPSATKPNINNASNNAANVIKVSLPNGTTTRSATLPAAASWGQRAQAATSECSDRPYKEKSAMASGVSITVVGADTAQHSPLHGDGVKKPPLNDQNCIAAKIMLGSSSCSKQHNCIESDLSLSVKPAAADGTTATDITGGRLSDLISSKEGRNISSMPQNTVKSAGSTCESASTYAEKEEHAQINGKNKKLCSDVSSLSVHGKLQGESSGSPVSTFCISDPGWIVSMGNQSILQQSCVDNYKESLPLAVVSNVPSNRDREVFFPTDRLPTMHSQVEEDVLCFNNRRLEDPEVFDYSTSFSTSGNLSHVSNCSTSHSSQHSEVVNINNLSASLIPVDSNMEGRSSAISSRNLEKMVNDRADLDRTSEVRERQFGMLQGDGSKVEMHNSLKAGESSMISNILSLDLDLWSDSLSSPQHLANLLGESDKHEGSVRSSSYRKVQNSNQSRFSFARQEESITHAFDVNPPFTITEQMPRNRSLDEDFGKNCRSYSHNPVVVNGSLSRFEEVGNRAASQSVLSSGSRSQISAPPGFSVPNKAPPPGFSSHERTDRNFDTYLGNHLPDINLLRNSYQTQPNASVNSTGDIEFMDPAILAVGRGTIQGGFNSPSFDLGSLSQQLNTLDSDAGHNLLMKRSFPAHSNLRYETSAGYASLNNSFDIASRIFDQSQMGNVSSYTQLSLQRSMSNGRWSGRNTIPGGDGVVMAELLRNERLGINKICDSLENQKYCMPSSGDLCNRSFGM</sequence>
<name>A0A059D5G2_EUCGR</name>
<dbReference type="Pfam" id="PF14570">
    <property type="entry name" value="zf-RING_4"/>
    <property type="match status" value="1"/>
</dbReference>
<dbReference type="Gramene" id="KCW85668">
    <property type="protein sequence ID" value="KCW85668"/>
    <property type="gene ID" value="EUGRSUZ_B02454"/>
</dbReference>
<dbReference type="SUPFAM" id="SSF54928">
    <property type="entry name" value="RNA-binding domain, RBD"/>
    <property type="match status" value="1"/>
</dbReference>
<protein>
    <recommendedName>
        <fullName evidence="7">RING-type domain-containing protein</fullName>
    </recommendedName>
</protein>
<dbReference type="EMBL" id="KK198754">
    <property type="protein sequence ID" value="KCW85670.1"/>
    <property type="molecule type" value="Genomic_DNA"/>
</dbReference>
<dbReference type="PROSITE" id="PS50102">
    <property type="entry name" value="RRM"/>
    <property type="match status" value="1"/>
</dbReference>
<proteinExistence type="predicted"/>
<feature type="compositionally biased region" description="Polar residues" evidence="3">
    <location>
        <begin position="747"/>
        <end position="763"/>
    </location>
</feature>
<accession>A0A059D5G2</accession>
<dbReference type="InterPro" id="IPR013083">
    <property type="entry name" value="Znf_RING/FYVE/PHD"/>
</dbReference>
<evidence type="ECO:0000259" key="4">
    <source>
        <dbReference type="PROSITE" id="PS50089"/>
    </source>
</evidence>
<dbReference type="PANTHER" id="PTHR12603">
    <property type="entry name" value="CCR4-NOT TRANSCRIPTION COMPLEX RELATED"/>
    <property type="match status" value="1"/>
</dbReference>
<dbReference type="InterPro" id="IPR039515">
    <property type="entry name" value="NOT4_mRING-HC-C4C4"/>
</dbReference>
<dbReference type="InterPro" id="IPR003954">
    <property type="entry name" value="RRM_euk-type"/>
</dbReference>
<evidence type="ECO:0000259" key="5">
    <source>
        <dbReference type="PROSITE" id="PS50102"/>
    </source>
</evidence>
<dbReference type="InterPro" id="IPR012677">
    <property type="entry name" value="Nucleotide-bd_a/b_plait_sf"/>
</dbReference>
<dbReference type="eggNOG" id="KOG2068">
    <property type="taxonomic scope" value="Eukaryota"/>
</dbReference>
<feature type="region of interest" description="Disordered" evidence="3">
    <location>
        <begin position="739"/>
        <end position="763"/>
    </location>
</feature>
<dbReference type="EMBL" id="KK198754">
    <property type="protein sequence ID" value="KCW85669.1"/>
    <property type="molecule type" value="Genomic_DNA"/>
</dbReference>
<dbReference type="Pfam" id="PF00076">
    <property type="entry name" value="RRM_1"/>
    <property type="match status" value="1"/>
</dbReference>
<dbReference type="GO" id="GO:0030014">
    <property type="term" value="C:CCR4-NOT complex"/>
    <property type="evidence" value="ECO:0000318"/>
    <property type="project" value="GO_Central"/>
</dbReference>
<dbReference type="STRING" id="71139.A0A059D5G2"/>
<keyword evidence="1" id="KW-0863">Zinc-finger</keyword>
<organism evidence="6">
    <name type="scientific">Eucalyptus grandis</name>
    <name type="common">Flooded gum</name>
    <dbReference type="NCBI Taxonomy" id="71139"/>
    <lineage>
        <taxon>Eukaryota</taxon>
        <taxon>Viridiplantae</taxon>
        <taxon>Streptophyta</taxon>
        <taxon>Embryophyta</taxon>
        <taxon>Tracheophyta</taxon>
        <taxon>Spermatophyta</taxon>
        <taxon>Magnoliopsida</taxon>
        <taxon>eudicotyledons</taxon>
        <taxon>Gunneridae</taxon>
        <taxon>Pentapetalae</taxon>
        <taxon>rosids</taxon>
        <taxon>malvids</taxon>
        <taxon>Myrtales</taxon>
        <taxon>Myrtaceae</taxon>
        <taxon>Myrtoideae</taxon>
        <taxon>Eucalypteae</taxon>
        <taxon>Eucalyptus</taxon>
    </lineage>
</organism>
<feature type="region of interest" description="Disordered" evidence="3">
    <location>
        <begin position="22"/>
        <end position="42"/>
    </location>
</feature>
<evidence type="ECO:0000256" key="2">
    <source>
        <dbReference type="PROSITE-ProRule" id="PRU00176"/>
    </source>
</evidence>
<keyword evidence="2" id="KW-0694">RNA-binding</keyword>
<dbReference type="EMBL" id="KK198754">
    <property type="protein sequence ID" value="KCW85668.1"/>
    <property type="molecule type" value="Genomic_DNA"/>
</dbReference>
<feature type="domain" description="RING-type" evidence="4">
    <location>
        <begin position="56"/>
        <end position="104"/>
    </location>
</feature>
<dbReference type="SUPFAM" id="SSF57850">
    <property type="entry name" value="RING/U-box"/>
    <property type="match status" value="1"/>
</dbReference>